<evidence type="ECO:0000259" key="3">
    <source>
        <dbReference type="PROSITE" id="PS50111"/>
    </source>
</evidence>
<name>A0ABS5PPA9_9FIRM</name>
<dbReference type="PROSITE" id="PS50111">
    <property type="entry name" value="CHEMOTAXIS_TRANSDUC_2"/>
    <property type="match status" value="1"/>
</dbReference>
<dbReference type="SUPFAM" id="SSF58104">
    <property type="entry name" value="Methyl-accepting chemotaxis protein (MCP) signaling domain"/>
    <property type="match status" value="1"/>
</dbReference>
<dbReference type="Gene3D" id="1.10.287.950">
    <property type="entry name" value="Methyl-accepting chemotaxis protein"/>
    <property type="match status" value="1"/>
</dbReference>
<proteinExistence type="predicted"/>
<dbReference type="PANTHER" id="PTHR32089:SF112">
    <property type="entry name" value="LYSOZYME-LIKE PROTEIN-RELATED"/>
    <property type="match status" value="1"/>
</dbReference>
<evidence type="ECO:0000256" key="2">
    <source>
        <dbReference type="PROSITE-ProRule" id="PRU00284"/>
    </source>
</evidence>
<dbReference type="EMBL" id="JAHBCL010000015">
    <property type="protein sequence ID" value="MBS7527004.1"/>
    <property type="molecule type" value="Genomic_DNA"/>
</dbReference>
<keyword evidence="1 2" id="KW-0807">Transducer</keyword>
<dbReference type="SMART" id="SM00283">
    <property type="entry name" value="MA"/>
    <property type="match status" value="1"/>
</dbReference>
<gene>
    <name evidence="4" type="ORF">KHM83_09960</name>
</gene>
<dbReference type="Pfam" id="PF00015">
    <property type="entry name" value="MCPsignal"/>
    <property type="match status" value="1"/>
</dbReference>
<protein>
    <recommendedName>
        <fullName evidence="3">Methyl-accepting transducer domain-containing protein</fullName>
    </recommendedName>
</protein>
<keyword evidence="5" id="KW-1185">Reference proteome</keyword>
<dbReference type="PANTHER" id="PTHR32089">
    <property type="entry name" value="METHYL-ACCEPTING CHEMOTAXIS PROTEIN MCPB"/>
    <property type="match status" value="1"/>
</dbReference>
<dbReference type="Proteomes" id="UP000746471">
    <property type="component" value="Unassembled WGS sequence"/>
</dbReference>
<evidence type="ECO:0000256" key="1">
    <source>
        <dbReference type="ARBA" id="ARBA00023224"/>
    </source>
</evidence>
<sequence length="279" mass="30117">MNQAIESKSGRLTSLMEAAEMFLDLFPLDCCVVIGDSEGIIRKYIPGNTFDIGLKEGNRATPNSAVDKIITTKKSLMHLVPPERFGIPVKSIGQPIIEDGVLTGAIVLVMTQEVQKTLNTSAQAITQGTERTTAMMQELSASAKILSGNIGMLSDKGNRVIDAINKTDEILKFVSAVASNSNLLGLNAAIEAARAGEQGRGFAVVAQEIRKMADDSALAVDDIKNTLRTIRSETDGIIKDIEQAYSLGEQQQKASEEVAEDMEALIHTAYEVERIANFM</sequence>
<accession>A0ABS5PPA9</accession>
<evidence type="ECO:0000313" key="4">
    <source>
        <dbReference type="EMBL" id="MBS7527004.1"/>
    </source>
</evidence>
<evidence type="ECO:0000313" key="5">
    <source>
        <dbReference type="Proteomes" id="UP000746471"/>
    </source>
</evidence>
<dbReference type="InterPro" id="IPR004089">
    <property type="entry name" value="MCPsignal_dom"/>
</dbReference>
<feature type="domain" description="Methyl-accepting transducer" evidence="3">
    <location>
        <begin position="118"/>
        <end position="279"/>
    </location>
</feature>
<organism evidence="4 5">
    <name type="scientific">Fusibacter paucivorans</name>
    <dbReference type="NCBI Taxonomy" id="76009"/>
    <lineage>
        <taxon>Bacteria</taxon>
        <taxon>Bacillati</taxon>
        <taxon>Bacillota</taxon>
        <taxon>Clostridia</taxon>
        <taxon>Eubacteriales</taxon>
        <taxon>Eubacteriales Family XII. Incertae Sedis</taxon>
        <taxon>Fusibacter</taxon>
    </lineage>
</organism>
<comment type="caution">
    <text evidence="4">The sequence shown here is derived from an EMBL/GenBank/DDBJ whole genome shotgun (WGS) entry which is preliminary data.</text>
</comment>
<reference evidence="4 5" key="1">
    <citation type="submission" date="2021-05" db="EMBL/GenBank/DDBJ databases">
        <title>Fusibacter ferrireducens sp. nov., an anaerobic, sulfur- and Fe-reducing bacterium isolated from the mangrove sediment.</title>
        <authorList>
            <person name="Qiu D."/>
        </authorList>
    </citation>
    <scope>NUCLEOTIDE SEQUENCE [LARGE SCALE GENOMIC DNA]</scope>
    <source>
        <strain evidence="4 5">DSM 12116</strain>
    </source>
</reference>